<dbReference type="GO" id="GO:0016787">
    <property type="term" value="F:hydrolase activity"/>
    <property type="evidence" value="ECO:0007669"/>
    <property type="project" value="UniProtKB-KW"/>
</dbReference>
<dbReference type="AlphaFoldDB" id="A0A1V2EQN4"/>
<dbReference type="InterPro" id="IPR050509">
    <property type="entry name" value="CoA-transferase_III"/>
</dbReference>
<dbReference type="GO" id="GO:0033881">
    <property type="term" value="F:bile-acid-CoA transferase activity"/>
    <property type="evidence" value="ECO:0007669"/>
    <property type="project" value="UniProtKB-EC"/>
</dbReference>
<comment type="caution">
    <text evidence="2">The sequence shown here is derived from an EMBL/GenBank/DDBJ whole genome shotgun (WGS) entry which is preliminary data.</text>
</comment>
<protein>
    <submittedName>
        <fullName evidence="2">Bile acid-CoA hydrolase</fullName>
        <ecNumber evidence="2">2.8.3.25</ecNumber>
    </submittedName>
</protein>
<accession>A0A1V2EQN4</accession>
<sequence>MTDLPLSGVRVIDAVPGVLGAIGRLLGELGAEVIRVEPSAGGADRHAGAMVEGVSLPFVAANFGKRVATIDLPGDRERLLDLAREADILLEAGLTGLDHDALRAAAPGIIHVSISDFGNVGPWRDWQASDAVLHALTGGLSRSGLPGRPPLLPPGQLTYETAAPQIAVATLGAFIRRLRTGEGDRLDVSLLEAGMQALDPGYGLSGSAQSGVPLWKMERGRTDERYRYPILPCADGFVRLCVLAPRQWRAMHAWMGEPEEFAGPEWEKLMTRFRSTTLLPAITRFFADKGKAEIEKEAAARGIPAAAVLDVGEAVATPQMTARGAFVPVEVAPGRSLPFPNGTIEIDGERAGISGPAPAIGGDARFASMRPHFDPPPAADYPLAGIRVLDMGVIVVGGDTGRVLADLGADVVKVENGAFPDGQRQSRDDDPVSLTFAAGHRNKRGLSIDLRSARGKALFLDLVRGADVLLSNFKPGTLAALGFDAGTLFAANPRLVTVDSSAFGPTGPWSGRLGYGPLVRASAGLSKQWVYPEEPEGFCDAVTVYPDHVAARIGTVGALALLIRRMRTGRGGRASVSQAEVMLGHKAAEIATRAAQAAGMPVVTGEAAEDWLLPCAGDDEWCVVTLRNGADRAALASVVGSAERATVEAWARDRAPADVAAALQAAGVPAGMMVRVVDMPGSPGYRALGTFREASHPLLDTPFQVEGALTRFDRVPPPDQRPAPRIGEDSVDVLKDWLRLGDMDVAPLLADRIIEQAA</sequence>
<gene>
    <name evidence="2" type="primary">baiF</name>
    <name evidence="2" type="ORF">SPHI_28330</name>
</gene>
<dbReference type="RefSeq" id="WP_076745588.1">
    <property type="nucleotide sequence ID" value="NZ_MPSB01000019.1"/>
</dbReference>
<dbReference type="OrthoDB" id="5720311at2"/>
<name>A0A1V2EQN4_9SPHN</name>
<reference evidence="2 3" key="1">
    <citation type="submission" date="2016-11" db="EMBL/GenBank/DDBJ databases">
        <title>Genome sequence of Sphingomonas jeddahensis G39.</title>
        <authorList>
            <person name="Poehlein A."/>
            <person name="Wuebbeler J.H."/>
            <person name="Steinbuechel A."/>
            <person name="Daniel R."/>
        </authorList>
    </citation>
    <scope>NUCLEOTIDE SEQUENCE [LARGE SCALE GENOMIC DNA]</scope>
    <source>
        <strain evidence="2 3">G39</strain>
    </source>
</reference>
<dbReference type="InterPro" id="IPR044855">
    <property type="entry name" value="CoA-Trfase_III_dom3_sf"/>
</dbReference>
<keyword evidence="2" id="KW-0378">Hydrolase</keyword>
<evidence type="ECO:0000313" key="2">
    <source>
        <dbReference type="EMBL" id="ONF94991.1"/>
    </source>
</evidence>
<evidence type="ECO:0000313" key="3">
    <source>
        <dbReference type="Proteomes" id="UP000188729"/>
    </source>
</evidence>
<evidence type="ECO:0000256" key="1">
    <source>
        <dbReference type="ARBA" id="ARBA00022679"/>
    </source>
</evidence>
<dbReference type="Gene3D" id="3.30.1540.10">
    <property type="entry name" value="formyl-coa transferase, domain 3"/>
    <property type="match status" value="2"/>
</dbReference>
<keyword evidence="1 2" id="KW-0808">Transferase</keyword>
<proteinExistence type="predicted"/>
<dbReference type="STRING" id="1915074.SPHI_28330"/>
<dbReference type="Pfam" id="PF02515">
    <property type="entry name" value="CoA_transf_3"/>
    <property type="match status" value="2"/>
</dbReference>
<dbReference type="EC" id="2.8.3.25" evidence="2"/>
<keyword evidence="3" id="KW-1185">Reference proteome</keyword>
<dbReference type="Proteomes" id="UP000188729">
    <property type="component" value="Unassembled WGS sequence"/>
</dbReference>
<dbReference type="PANTHER" id="PTHR48228">
    <property type="entry name" value="SUCCINYL-COA--D-CITRAMALATE COA-TRANSFERASE"/>
    <property type="match status" value="1"/>
</dbReference>
<dbReference type="InterPro" id="IPR003673">
    <property type="entry name" value="CoA-Trfase_fam_III"/>
</dbReference>
<dbReference type="EMBL" id="MPSB01000019">
    <property type="protein sequence ID" value="ONF94991.1"/>
    <property type="molecule type" value="Genomic_DNA"/>
</dbReference>
<dbReference type="Gene3D" id="3.40.50.10540">
    <property type="entry name" value="Crotonobetainyl-coa:carnitine coa-transferase, domain 1"/>
    <property type="match status" value="2"/>
</dbReference>
<dbReference type="InterPro" id="IPR023606">
    <property type="entry name" value="CoA-Trfase_III_dom_1_sf"/>
</dbReference>
<organism evidence="2 3">
    <name type="scientific">Sphingomonas jeddahensis</name>
    <dbReference type="NCBI Taxonomy" id="1915074"/>
    <lineage>
        <taxon>Bacteria</taxon>
        <taxon>Pseudomonadati</taxon>
        <taxon>Pseudomonadota</taxon>
        <taxon>Alphaproteobacteria</taxon>
        <taxon>Sphingomonadales</taxon>
        <taxon>Sphingomonadaceae</taxon>
        <taxon>Sphingomonas</taxon>
    </lineage>
</organism>
<dbReference type="SUPFAM" id="SSF89796">
    <property type="entry name" value="CoA-transferase family III (CaiB/BaiF)"/>
    <property type="match status" value="2"/>
</dbReference>
<dbReference type="PANTHER" id="PTHR48228:SF6">
    <property type="entry name" value="L-CARNITINE COA-TRANSFERASE"/>
    <property type="match status" value="1"/>
</dbReference>